<comment type="caution">
    <text evidence="1">The sequence shown here is derived from an EMBL/GenBank/DDBJ whole genome shotgun (WGS) entry which is preliminary data.</text>
</comment>
<gene>
    <name evidence="1" type="ORF">EV420DRAFT_266020</name>
</gene>
<evidence type="ECO:0000313" key="1">
    <source>
        <dbReference type="EMBL" id="KAK0435920.1"/>
    </source>
</evidence>
<evidence type="ECO:0000313" key="2">
    <source>
        <dbReference type="Proteomes" id="UP001175211"/>
    </source>
</evidence>
<reference evidence="1" key="1">
    <citation type="submission" date="2023-06" db="EMBL/GenBank/DDBJ databases">
        <authorList>
            <consortium name="Lawrence Berkeley National Laboratory"/>
            <person name="Ahrendt S."/>
            <person name="Sahu N."/>
            <person name="Indic B."/>
            <person name="Wong-Bajracharya J."/>
            <person name="Merenyi Z."/>
            <person name="Ke H.-M."/>
            <person name="Monk M."/>
            <person name="Kocsube S."/>
            <person name="Drula E."/>
            <person name="Lipzen A."/>
            <person name="Balint B."/>
            <person name="Henrissat B."/>
            <person name="Andreopoulos B."/>
            <person name="Martin F.M."/>
            <person name="Harder C.B."/>
            <person name="Rigling D."/>
            <person name="Ford K.L."/>
            <person name="Foster G.D."/>
            <person name="Pangilinan J."/>
            <person name="Papanicolaou A."/>
            <person name="Barry K."/>
            <person name="LaButti K."/>
            <person name="Viragh M."/>
            <person name="Koriabine M."/>
            <person name="Yan M."/>
            <person name="Riley R."/>
            <person name="Champramary S."/>
            <person name="Plett K.L."/>
            <person name="Tsai I.J."/>
            <person name="Slot J."/>
            <person name="Sipos G."/>
            <person name="Plett J."/>
            <person name="Nagy L.G."/>
            <person name="Grigoriev I.V."/>
        </authorList>
    </citation>
    <scope>NUCLEOTIDE SEQUENCE</scope>
    <source>
        <strain evidence="1">CCBAS 213</strain>
    </source>
</reference>
<proteinExistence type="predicted"/>
<protein>
    <submittedName>
        <fullName evidence="1">Uncharacterized protein</fullName>
    </submittedName>
</protein>
<organism evidence="1 2">
    <name type="scientific">Armillaria tabescens</name>
    <name type="common">Ringless honey mushroom</name>
    <name type="synonym">Agaricus tabescens</name>
    <dbReference type="NCBI Taxonomy" id="1929756"/>
    <lineage>
        <taxon>Eukaryota</taxon>
        <taxon>Fungi</taxon>
        <taxon>Dikarya</taxon>
        <taxon>Basidiomycota</taxon>
        <taxon>Agaricomycotina</taxon>
        <taxon>Agaricomycetes</taxon>
        <taxon>Agaricomycetidae</taxon>
        <taxon>Agaricales</taxon>
        <taxon>Marasmiineae</taxon>
        <taxon>Physalacriaceae</taxon>
        <taxon>Desarmillaria</taxon>
    </lineage>
</organism>
<dbReference type="EMBL" id="JAUEPS010000138">
    <property type="protein sequence ID" value="KAK0435920.1"/>
    <property type="molecule type" value="Genomic_DNA"/>
</dbReference>
<accession>A0AA39MJP2</accession>
<dbReference type="AlphaFoldDB" id="A0AA39MJP2"/>
<dbReference type="RefSeq" id="XP_060322106.1">
    <property type="nucleotide sequence ID" value="XM_060481465.1"/>
</dbReference>
<keyword evidence="2" id="KW-1185">Reference proteome</keyword>
<dbReference type="GeneID" id="85365013"/>
<dbReference type="Proteomes" id="UP001175211">
    <property type="component" value="Unassembled WGS sequence"/>
</dbReference>
<sequence>MMLSFPVMVSLSSARLDILSNGFPYSLNNTDLTGIHVTPADSATSLMRARRASLNRLHLGSNSSRGANTSGYWPYHRSRGIYWGKEIQSLKRVSPWRWMENRIPTRGPAKFIRQPRTHTLGRFPPPRESSFLFASSSILYGFLMVARFRWHKGVCIVLQHLNGRRQAYHRGPVLFCFRHYVTRT</sequence>
<name>A0AA39MJP2_ARMTA</name>